<gene>
    <name evidence="1" type="ORF">NPIL_443871</name>
</gene>
<comment type="caution">
    <text evidence="1">The sequence shown here is derived from an EMBL/GenBank/DDBJ whole genome shotgun (WGS) entry which is preliminary data.</text>
</comment>
<name>A0A8X6MUY2_NEPPI</name>
<organism evidence="1 2">
    <name type="scientific">Nephila pilipes</name>
    <name type="common">Giant wood spider</name>
    <name type="synonym">Nephila maculata</name>
    <dbReference type="NCBI Taxonomy" id="299642"/>
    <lineage>
        <taxon>Eukaryota</taxon>
        <taxon>Metazoa</taxon>
        <taxon>Ecdysozoa</taxon>
        <taxon>Arthropoda</taxon>
        <taxon>Chelicerata</taxon>
        <taxon>Arachnida</taxon>
        <taxon>Araneae</taxon>
        <taxon>Araneomorphae</taxon>
        <taxon>Entelegynae</taxon>
        <taxon>Araneoidea</taxon>
        <taxon>Nephilidae</taxon>
        <taxon>Nephila</taxon>
    </lineage>
</organism>
<keyword evidence="2" id="KW-1185">Reference proteome</keyword>
<dbReference type="AlphaFoldDB" id="A0A8X6MUY2"/>
<evidence type="ECO:0000313" key="2">
    <source>
        <dbReference type="Proteomes" id="UP000887013"/>
    </source>
</evidence>
<accession>A0A8X6MUY2</accession>
<dbReference type="Proteomes" id="UP000887013">
    <property type="component" value="Unassembled WGS sequence"/>
</dbReference>
<dbReference type="EMBL" id="BMAW01051193">
    <property type="protein sequence ID" value="GFS79142.1"/>
    <property type="molecule type" value="Genomic_DNA"/>
</dbReference>
<protein>
    <submittedName>
        <fullName evidence="1">Uncharacterized protein</fullName>
    </submittedName>
</protein>
<sequence>MSLRHSTLTLTKNYKSHYEGRNPFRFSTTSKCSIHFMQKKYSQFGIISSVERPERDQELTHRCSNKETSPFAADFSSENSFIIWPATSSFVCPSLLPRNEFRVPCFRFKRGNYFLLGNFNPNSGKYF</sequence>
<evidence type="ECO:0000313" key="1">
    <source>
        <dbReference type="EMBL" id="GFS79142.1"/>
    </source>
</evidence>
<reference evidence="1" key="1">
    <citation type="submission" date="2020-08" db="EMBL/GenBank/DDBJ databases">
        <title>Multicomponent nature underlies the extraordinary mechanical properties of spider dragline silk.</title>
        <authorList>
            <person name="Kono N."/>
            <person name="Nakamura H."/>
            <person name="Mori M."/>
            <person name="Yoshida Y."/>
            <person name="Ohtoshi R."/>
            <person name="Malay A.D."/>
            <person name="Moran D.A.P."/>
            <person name="Tomita M."/>
            <person name="Numata K."/>
            <person name="Arakawa K."/>
        </authorList>
    </citation>
    <scope>NUCLEOTIDE SEQUENCE</scope>
</reference>
<proteinExistence type="predicted"/>